<feature type="transmembrane region" description="Helical" evidence="7">
    <location>
        <begin position="370"/>
        <end position="394"/>
    </location>
</feature>
<dbReference type="Pfam" id="PF12704">
    <property type="entry name" value="MacB_PCD"/>
    <property type="match status" value="1"/>
</dbReference>
<comment type="caution">
    <text evidence="10">The sequence shown here is derived from an EMBL/GenBank/DDBJ whole genome shotgun (WGS) entry which is preliminary data.</text>
</comment>
<comment type="subcellular location">
    <subcellularLocation>
        <location evidence="1">Cell membrane</location>
        <topology evidence="1">Multi-pass membrane protein</topology>
    </subcellularLocation>
</comment>
<evidence type="ECO:0000256" key="1">
    <source>
        <dbReference type="ARBA" id="ARBA00004651"/>
    </source>
</evidence>
<dbReference type="PANTHER" id="PTHR30572">
    <property type="entry name" value="MEMBRANE COMPONENT OF TRANSPORTER-RELATED"/>
    <property type="match status" value="1"/>
</dbReference>
<dbReference type="RefSeq" id="WP_159580057.1">
    <property type="nucleotide sequence ID" value="NZ_JBIPKE010000011.1"/>
</dbReference>
<evidence type="ECO:0000256" key="2">
    <source>
        <dbReference type="ARBA" id="ARBA00022475"/>
    </source>
</evidence>
<accession>A0ABW7N5L4</accession>
<evidence type="ECO:0000256" key="7">
    <source>
        <dbReference type="SAM" id="Phobius"/>
    </source>
</evidence>
<feature type="domain" description="MacB-like periplasmic core" evidence="9">
    <location>
        <begin position="21"/>
        <end position="244"/>
    </location>
</feature>
<feature type="domain" description="ABC3 transporter permease C-terminal" evidence="8">
    <location>
        <begin position="290"/>
        <end position="404"/>
    </location>
</feature>
<organism evidence="10 11">
    <name type="scientific">Marinoscillum luteum</name>
    <dbReference type="NCBI Taxonomy" id="861051"/>
    <lineage>
        <taxon>Bacteria</taxon>
        <taxon>Pseudomonadati</taxon>
        <taxon>Bacteroidota</taxon>
        <taxon>Cytophagia</taxon>
        <taxon>Cytophagales</taxon>
        <taxon>Reichenbachiellaceae</taxon>
        <taxon>Marinoscillum</taxon>
    </lineage>
</organism>
<dbReference type="InterPro" id="IPR003838">
    <property type="entry name" value="ABC3_permease_C"/>
</dbReference>
<keyword evidence="11" id="KW-1185">Reference proteome</keyword>
<evidence type="ECO:0000256" key="5">
    <source>
        <dbReference type="ARBA" id="ARBA00023136"/>
    </source>
</evidence>
<evidence type="ECO:0000259" key="8">
    <source>
        <dbReference type="Pfam" id="PF02687"/>
    </source>
</evidence>
<dbReference type="InterPro" id="IPR050250">
    <property type="entry name" value="Macrolide_Exporter_MacB"/>
</dbReference>
<name>A0ABW7N5L4_9BACT</name>
<proteinExistence type="inferred from homology"/>
<feature type="transmembrane region" description="Helical" evidence="7">
    <location>
        <begin position="335"/>
        <end position="358"/>
    </location>
</feature>
<dbReference type="PANTHER" id="PTHR30572:SF4">
    <property type="entry name" value="ABC TRANSPORTER PERMEASE YTRF"/>
    <property type="match status" value="1"/>
</dbReference>
<reference evidence="10 11" key="1">
    <citation type="journal article" date="2013" name="Int. J. Syst. Evol. Microbiol.">
        <title>Marinoscillum luteum sp. nov., isolated from marine sediment.</title>
        <authorList>
            <person name="Cha I.T."/>
            <person name="Park S.J."/>
            <person name="Kim S.J."/>
            <person name="Kim J.G."/>
            <person name="Jung M.Y."/>
            <person name="Shin K.S."/>
            <person name="Kwon K.K."/>
            <person name="Yang S.H."/>
            <person name="Seo Y.S."/>
            <person name="Rhee S.K."/>
        </authorList>
    </citation>
    <scope>NUCLEOTIDE SEQUENCE [LARGE SCALE GENOMIC DNA]</scope>
    <source>
        <strain evidence="10 11">KCTC 23939</strain>
    </source>
</reference>
<protein>
    <submittedName>
        <fullName evidence="10">ABC transporter permease</fullName>
    </submittedName>
</protein>
<keyword evidence="2" id="KW-1003">Cell membrane</keyword>
<gene>
    <name evidence="10" type="ORF">ACHKAR_02765</name>
</gene>
<dbReference type="Pfam" id="PF02687">
    <property type="entry name" value="FtsX"/>
    <property type="match status" value="1"/>
</dbReference>
<keyword evidence="5 7" id="KW-0472">Membrane</keyword>
<keyword evidence="3 7" id="KW-0812">Transmembrane</keyword>
<feature type="transmembrane region" description="Helical" evidence="7">
    <location>
        <begin position="21"/>
        <end position="42"/>
    </location>
</feature>
<sequence length="411" mass="44191">MDLRENVKEGIKSVMANKLRTFLTAAIIAIGITSLVGILTAIEGIQSSINDSFSNLGANTFDMESVRKNRGSRDGKEAKVFPPLTYEDLMRFKEKFTAGVVSVNAYVSFAAEIKRGSKKTNPNSRVQGGDDNYLLVDGYDIKEGRGFSQIEVQNGAMVVIIGSEIKSALFEKDEDPINKEIKFMGSKFKVVGLLGAQGGTGGNGSVDRMCLVPTLTARRLAAGRQLDYEATVAVYDPTQMDAATGLATGLMRAIRRDPVKEENSFQVTVNQSLAERLGEITGYLKIGGFTIGFITLLGASIGLMNIMLVSVTERTREIGVRKALGATPLKIRQQFLIEAIVICQMGGIGGIVLGIIIGNLTSSLISSGGFVIPWLWIAVGVIIGMTVGLISGYLPAYKASKLDPIESLRFE</sequence>
<comment type="similarity">
    <text evidence="6">Belongs to the ABC-4 integral membrane protein family.</text>
</comment>
<evidence type="ECO:0000256" key="3">
    <source>
        <dbReference type="ARBA" id="ARBA00022692"/>
    </source>
</evidence>
<dbReference type="Proteomes" id="UP001610063">
    <property type="component" value="Unassembled WGS sequence"/>
</dbReference>
<evidence type="ECO:0000256" key="6">
    <source>
        <dbReference type="ARBA" id="ARBA00038076"/>
    </source>
</evidence>
<feature type="transmembrane region" description="Helical" evidence="7">
    <location>
        <begin position="286"/>
        <end position="311"/>
    </location>
</feature>
<dbReference type="EMBL" id="JBIPKE010000011">
    <property type="protein sequence ID" value="MFH6982340.1"/>
    <property type="molecule type" value="Genomic_DNA"/>
</dbReference>
<evidence type="ECO:0000313" key="10">
    <source>
        <dbReference type="EMBL" id="MFH6982340.1"/>
    </source>
</evidence>
<evidence type="ECO:0000313" key="11">
    <source>
        <dbReference type="Proteomes" id="UP001610063"/>
    </source>
</evidence>
<keyword evidence="4 7" id="KW-1133">Transmembrane helix</keyword>
<evidence type="ECO:0000259" key="9">
    <source>
        <dbReference type="Pfam" id="PF12704"/>
    </source>
</evidence>
<dbReference type="InterPro" id="IPR025857">
    <property type="entry name" value="MacB_PCD"/>
</dbReference>
<evidence type="ECO:0000256" key="4">
    <source>
        <dbReference type="ARBA" id="ARBA00022989"/>
    </source>
</evidence>